<dbReference type="InterPro" id="IPR036866">
    <property type="entry name" value="RibonucZ/Hydroxyglut_hydro"/>
</dbReference>
<dbReference type="InterPro" id="IPR001279">
    <property type="entry name" value="Metallo-B-lactamas"/>
</dbReference>
<accession>A0A8B6DMT6</accession>
<dbReference type="EMBL" id="UYJE01003813">
    <property type="protein sequence ID" value="VDI22624.1"/>
    <property type="molecule type" value="Genomic_DNA"/>
</dbReference>
<dbReference type="AlphaFoldDB" id="A0A8B6DMT6"/>
<dbReference type="Gene3D" id="3.60.15.10">
    <property type="entry name" value="Ribonuclease Z/Hydroxyacylglutathione hydrolase-like"/>
    <property type="match status" value="1"/>
</dbReference>
<gene>
    <name evidence="2" type="ORF">MGAL_10B030571</name>
</gene>
<dbReference type="PANTHER" id="PTHR11935">
    <property type="entry name" value="BETA LACTAMASE DOMAIN"/>
    <property type="match status" value="1"/>
</dbReference>
<dbReference type="Proteomes" id="UP000596742">
    <property type="component" value="Unassembled WGS sequence"/>
</dbReference>
<evidence type="ECO:0000313" key="2">
    <source>
        <dbReference type="EMBL" id="VDI22624.1"/>
    </source>
</evidence>
<keyword evidence="3" id="KW-1185">Reference proteome</keyword>
<dbReference type="OrthoDB" id="449487at2759"/>
<evidence type="ECO:0000259" key="1">
    <source>
        <dbReference type="Pfam" id="PF00753"/>
    </source>
</evidence>
<feature type="non-terminal residue" evidence="2">
    <location>
        <position position="1"/>
    </location>
</feature>
<dbReference type="SUPFAM" id="SSF56281">
    <property type="entry name" value="Metallo-hydrolase/oxidoreductase"/>
    <property type="match status" value="1"/>
</dbReference>
<dbReference type="Pfam" id="PF00753">
    <property type="entry name" value="Lactamase_B"/>
    <property type="match status" value="1"/>
</dbReference>
<dbReference type="PANTHER" id="PTHR11935:SF116">
    <property type="entry name" value="HYDROLASE PNKD-RELATED"/>
    <property type="match status" value="1"/>
</dbReference>
<organism evidence="2 3">
    <name type="scientific">Mytilus galloprovincialis</name>
    <name type="common">Mediterranean mussel</name>
    <dbReference type="NCBI Taxonomy" id="29158"/>
    <lineage>
        <taxon>Eukaryota</taxon>
        <taxon>Metazoa</taxon>
        <taxon>Spiralia</taxon>
        <taxon>Lophotrochozoa</taxon>
        <taxon>Mollusca</taxon>
        <taxon>Bivalvia</taxon>
        <taxon>Autobranchia</taxon>
        <taxon>Pteriomorphia</taxon>
        <taxon>Mytilida</taxon>
        <taxon>Mytiloidea</taxon>
        <taxon>Mytilidae</taxon>
        <taxon>Mytilinae</taxon>
        <taxon>Mytilus</taxon>
    </lineage>
</organism>
<reference evidence="2" key="1">
    <citation type="submission" date="2018-11" db="EMBL/GenBank/DDBJ databases">
        <authorList>
            <person name="Alioto T."/>
            <person name="Alioto T."/>
        </authorList>
    </citation>
    <scope>NUCLEOTIDE SEQUENCE</scope>
</reference>
<protein>
    <recommendedName>
        <fullName evidence="1">Metallo-beta-lactamase domain-containing protein</fullName>
    </recommendedName>
</protein>
<evidence type="ECO:0000313" key="3">
    <source>
        <dbReference type="Proteomes" id="UP000596742"/>
    </source>
</evidence>
<feature type="domain" description="Metallo-beta-lactamase" evidence="1">
    <location>
        <begin position="67"/>
        <end position="109"/>
    </location>
</feature>
<sequence length="142" mass="16435">MTTQEGGCLFQIGYWFYTRTCLGYIYHRRDVNKAREKYGEGESHSVIQTKTYNDLKITPVPMSLDNLAYVITDGKTTVVIDPGDPEPVNEYLEKNNIIPDAVLVTHKHWSCDKRQEINIPTFPMPSEEIPRGFLLFEENDEF</sequence>
<comment type="caution">
    <text evidence="2">The sequence shown here is derived from an EMBL/GenBank/DDBJ whole genome shotgun (WGS) entry which is preliminary data.</text>
</comment>
<proteinExistence type="predicted"/>
<name>A0A8B6DMT6_MYTGA</name>